<dbReference type="Pfam" id="PF17863">
    <property type="entry name" value="AAA_lid_2"/>
    <property type="match status" value="1"/>
</dbReference>
<evidence type="ECO:0000313" key="3">
    <source>
        <dbReference type="EMBL" id="GGN78037.1"/>
    </source>
</evidence>
<dbReference type="AlphaFoldDB" id="A0A917Y8F9"/>
<dbReference type="Proteomes" id="UP000600365">
    <property type="component" value="Unassembled WGS sequence"/>
</dbReference>
<organism evidence="3 4">
    <name type="scientific">Streptomyces albiflavescens</name>
    <dbReference type="NCBI Taxonomy" id="1623582"/>
    <lineage>
        <taxon>Bacteria</taxon>
        <taxon>Bacillati</taxon>
        <taxon>Actinomycetota</taxon>
        <taxon>Actinomycetes</taxon>
        <taxon>Kitasatosporales</taxon>
        <taxon>Streptomycetaceae</taxon>
        <taxon>Streptomyces</taxon>
    </lineage>
</organism>
<dbReference type="EMBL" id="BMMM01000012">
    <property type="protein sequence ID" value="GGN78037.1"/>
    <property type="molecule type" value="Genomic_DNA"/>
</dbReference>
<feature type="compositionally biased region" description="Low complexity" evidence="1">
    <location>
        <begin position="305"/>
        <end position="316"/>
    </location>
</feature>
<comment type="caution">
    <text evidence="3">The sequence shown here is derived from an EMBL/GenBank/DDBJ whole genome shotgun (WGS) entry which is preliminary data.</text>
</comment>
<sequence>MTTATPALEPSDDARRLECAFRCAALDPALAGVLLFDLEPRLIEPVSRVFAAVLGGPAGPPAARIPLGAATRDEELWCRSRLERRPDGIAFTVGPSPLVDGAAPPPLAVVADLASLSVAGMRAAVQLIGADLVSVEQPGLRIADRPRTRWLALCRSEDAGRVTPHLLDRFAVRLAVPGLRTVPDAGPTDAPLPHDTFATTTDRAVTRVHEILGPGAGPRRSLALARIARALATLGGHREVTAQHCEEAARLIGLRVTEPTPADDRADSEAPGPRLPPLPRPGDIGRRGGRPAKRRRSEEKLPLLASGPAEGVGPAPGATLGMPYPEDEAMALREFMPLRNPWQRRSGPTSTRGAVVGTRRARDLRDLALVRTVREAAVHQRIRGNREFTVAPVDLHSNLRAPAPERLLTLLLDHTCRGDWDWQDALTPFLQWAYTSRAAIHVVEVGGADAADELRAESFAARGVLDPRVLAALYRPKGRATPLAHGIEQAGQVLRQAFRRQGSALAEAWLVVVTDGRGNVPLRASHTGRLHGPVAVQGIEDSLTAAASFAAMDRGRLNVAVVDTARRPYGDLPFALADTLGATVVEGRDSHGG</sequence>
<reference evidence="3 4" key="1">
    <citation type="journal article" date="2014" name="Int. J. Syst. Evol. Microbiol.">
        <title>Complete genome sequence of Corynebacterium casei LMG S-19264T (=DSM 44701T), isolated from a smear-ripened cheese.</title>
        <authorList>
            <consortium name="US DOE Joint Genome Institute (JGI-PGF)"/>
            <person name="Walter F."/>
            <person name="Albersmeier A."/>
            <person name="Kalinowski J."/>
            <person name="Ruckert C."/>
        </authorList>
    </citation>
    <scope>NUCLEOTIDE SEQUENCE [LARGE SCALE GENOMIC DNA]</scope>
    <source>
        <strain evidence="3 4">CGMCC 4.7111</strain>
    </source>
</reference>
<protein>
    <submittedName>
        <fullName evidence="3">Magnesium chelatase</fullName>
    </submittedName>
</protein>
<gene>
    <name evidence="3" type="ORF">GCM10011579_060780</name>
</gene>
<feature type="domain" description="ChlI/MoxR AAA lid" evidence="2">
    <location>
        <begin position="206"/>
        <end position="267"/>
    </location>
</feature>
<feature type="region of interest" description="Disordered" evidence="1">
    <location>
        <begin position="254"/>
        <end position="316"/>
    </location>
</feature>
<evidence type="ECO:0000259" key="2">
    <source>
        <dbReference type="Pfam" id="PF17863"/>
    </source>
</evidence>
<accession>A0A917Y8F9</accession>
<keyword evidence="4" id="KW-1185">Reference proteome</keyword>
<evidence type="ECO:0000256" key="1">
    <source>
        <dbReference type="SAM" id="MobiDB-lite"/>
    </source>
</evidence>
<dbReference type="RefSeq" id="WP_189189280.1">
    <property type="nucleotide sequence ID" value="NZ_BMMM01000012.1"/>
</dbReference>
<proteinExistence type="predicted"/>
<name>A0A917Y8F9_9ACTN</name>
<dbReference type="InterPro" id="IPR041628">
    <property type="entry name" value="ChlI/MoxR_AAA_lid"/>
</dbReference>
<evidence type="ECO:0000313" key="4">
    <source>
        <dbReference type="Proteomes" id="UP000600365"/>
    </source>
</evidence>